<dbReference type="PANTHER" id="PTHR13510:SF44">
    <property type="entry name" value="RABENOSYN-5"/>
    <property type="match status" value="1"/>
</dbReference>
<comment type="caution">
    <text evidence="1">The sequence shown here is derived from an EMBL/GenBank/DDBJ whole genome shotgun (WGS) entry which is preliminary data.</text>
</comment>
<evidence type="ECO:0000313" key="1">
    <source>
        <dbReference type="EMBL" id="KAK1942809.1"/>
    </source>
</evidence>
<dbReference type="InterPro" id="IPR052727">
    <property type="entry name" value="Rab4/Rab5_effector"/>
</dbReference>
<reference evidence="1" key="1">
    <citation type="submission" date="2023-08" db="EMBL/GenBank/DDBJ databases">
        <title>Reference Genome Resource for the Citrus Pathogen Phytophthora citrophthora.</title>
        <authorList>
            <person name="Moller H."/>
            <person name="Coetzee B."/>
            <person name="Rose L.J."/>
            <person name="Van Niekerk J.M."/>
        </authorList>
    </citation>
    <scope>NUCLEOTIDE SEQUENCE</scope>
    <source>
        <strain evidence="1">STE-U-9442</strain>
    </source>
</reference>
<evidence type="ECO:0000313" key="2">
    <source>
        <dbReference type="Proteomes" id="UP001259832"/>
    </source>
</evidence>
<dbReference type="AlphaFoldDB" id="A0AAD9GPW8"/>
<gene>
    <name evidence="1" type="ORF">P3T76_005446</name>
</gene>
<dbReference type="SUPFAM" id="SSF55961">
    <property type="entry name" value="Bet v1-like"/>
    <property type="match status" value="2"/>
</dbReference>
<accession>A0AAD9GPW8</accession>
<evidence type="ECO:0008006" key="3">
    <source>
        <dbReference type="Google" id="ProtNLM"/>
    </source>
</evidence>
<organism evidence="1 2">
    <name type="scientific">Phytophthora citrophthora</name>
    <dbReference type="NCBI Taxonomy" id="4793"/>
    <lineage>
        <taxon>Eukaryota</taxon>
        <taxon>Sar</taxon>
        <taxon>Stramenopiles</taxon>
        <taxon>Oomycota</taxon>
        <taxon>Peronosporomycetes</taxon>
        <taxon>Peronosporales</taxon>
        <taxon>Peronosporaceae</taxon>
        <taxon>Phytophthora</taxon>
    </lineage>
</organism>
<protein>
    <recommendedName>
        <fullName evidence="3">FYVE-type domain-containing protein</fullName>
    </recommendedName>
</protein>
<dbReference type="Gene3D" id="3.30.530.20">
    <property type="match status" value="2"/>
</dbReference>
<dbReference type="InterPro" id="IPR023393">
    <property type="entry name" value="START-like_dom_sf"/>
</dbReference>
<name>A0AAD9GPW8_9STRA</name>
<dbReference type="Proteomes" id="UP001259832">
    <property type="component" value="Unassembled WGS sequence"/>
</dbReference>
<proteinExistence type="predicted"/>
<dbReference type="EMBL" id="JASMQC010000008">
    <property type="protein sequence ID" value="KAK1942809.1"/>
    <property type="molecule type" value="Genomic_DNA"/>
</dbReference>
<keyword evidence="2" id="KW-1185">Reference proteome</keyword>
<sequence>MGKDRFVVNPFGDLNLSEADTTSLKDFGYNFIEQNLEKYEAFIESGSKVDQNKWKLIKAREDTSVYLERGSSADGLKEDHPEFLMTGTTWGTVDDCIFGALNPTLESMRIKVSYVEDMSGGAVLASLDEPTLDEPLKSMTVKWMELDLPFASTSLVNNRDYIFLEGTRIIHLSTGERIGVMIFHSVDFPQTKKLPSRIRANITVCCIFRQVGPETVEVYGSGIVDAGGDRIKSLVVSSIASGYMTTLNYAHCSNMKKISWLLERRYAKAKELGTSTRPKICVTCTAPMSKIRLGDYGNSKKRTCKLCGGYLCRGCRLHRKLTFVGSDHELEQRKVSLCGLCLQQVRTMSPLEVAREHATGDIVSHGLELFIHLFGLTGHNAKADRQHFSQPKPIIAMGKERFVPSPFGELNLSDADKVALRDFAYNFFDQQVAKYEDFIADGGPKVNERDWKYMKSKEGTRVYVERYPMVRESQMGSKATDYPALLMTGTTWGTVDDCMFGAVATTTEAMRVKASYVKDMSGGSVLAVLEKPTADEPFRSLTVRWIELDLPFASTPLIKNRDYVYVEYMNMVHLSNGERIGCQIYHSVSFPQTGEIPGRVRANMTVCGIFRQIGPDLVEAYGSGIVDPAGDMIKTLVVPSMATGYLTILKYAHCSEMKKITWLLRKRHNMIKESGRPNRPPVCVTCTASISKIRNDVRKSAGHTCKLCSGYLCRSCRVQRKVAIVGVAGFLDQHKVTFCGRCLQQVREMSPLEIAKEYTSDLAKQTISYASIDSSVSSSMSE</sequence>
<dbReference type="PANTHER" id="PTHR13510">
    <property type="entry name" value="FYVE-FINGER-CONTAINING RAB5 EFFECTOR PROTEIN RABENOSYN-5-RELATED"/>
    <property type="match status" value="1"/>
</dbReference>